<dbReference type="OrthoDB" id="509138at2759"/>
<reference evidence="1 2" key="1">
    <citation type="journal article" date="2019" name="Sci. Rep.">
        <title>Orb-weaving spider Araneus ventricosus genome elucidates the spidroin gene catalogue.</title>
        <authorList>
            <person name="Kono N."/>
            <person name="Nakamura H."/>
            <person name="Ohtoshi R."/>
            <person name="Moran D.A.P."/>
            <person name="Shinohara A."/>
            <person name="Yoshida Y."/>
            <person name="Fujiwara M."/>
            <person name="Mori M."/>
            <person name="Tomita M."/>
            <person name="Arakawa K."/>
        </authorList>
    </citation>
    <scope>NUCLEOTIDE SEQUENCE [LARGE SCALE GENOMIC DNA]</scope>
</reference>
<sequence>MFLLIFENAPLSYEIFPGVNESDVHEKFISKSIWHASSWISGQKTTVNFPAFSQYCVGIASSERYAIFLKVRTANYWKLLQAVLGMLLFISAPSLSR</sequence>
<accession>A0A4Y2ECE2</accession>
<proteinExistence type="predicted"/>
<evidence type="ECO:0000313" key="1">
    <source>
        <dbReference type="EMBL" id="GBM26437.1"/>
    </source>
</evidence>
<dbReference type="Proteomes" id="UP000499080">
    <property type="component" value="Unassembled WGS sequence"/>
</dbReference>
<dbReference type="AlphaFoldDB" id="A0A4Y2ECE2"/>
<keyword evidence="2" id="KW-1185">Reference proteome</keyword>
<name>A0A4Y2ECE2_ARAVE</name>
<evidence type="ECO:0000313" key="2">
    <source>
        <dbReference type="Proteomes" id="UP000499080"/>
    </source>
</evidence>
<feature type="non-terminal residue" evidence="1">
    <location>
        <position position="97"/>
    </location>
</feature>
<gene>
    <name evidence="1" type="ORF">AVEN_126943_1</name>
</gene>
<comment type="caution">
    <text evidence="1">The sequence shown here is derived from an EMBL/GenBank/DDBJ whole genome shotgun (WGS) entry which is preliminary data.</text>
</comment>
<organism evidence="1 2">
    <name type="scientific">Araneus ventricosus</name>
    <name type="common">Orbweaver spider</name>
    <name type="synonym">Epeira ventricosa</name>
    <dbReference type="NCBI Taxonomy" id="182803"/>
    <lineage>
        <taxon>Eukaryota</taxon>
        <taxon>Metazoa</taxon>
        <taxon>Ecdysozoa</taxon>
        <taxon>Arthropoda</taxon>
        <taxon>Chelicerata</taxon>
        <taxon>Arachnida</taxon>
        <taxon>Araneae</taxon>
        <taxon>Araneomorphae</taxon>
        <taxon>Entelegynae</taxon>
        <taxon>Araneoidea</taxon>
        <taxon>Araneidae</taxon>
        <taxon>Araneus</taxon>
    </lineage>
</organism>
<dbReference type="EMBL" id="BGPR01000560">
    <property type="protein sequence ID" value="GBM26437.1"/>
    <property type="molecule type" value="Genomic_DNA"/>
</dbReference>
<protein>
    <submittedName>
        <fullName evidence="1">Uncharacterized protein</fullName>
    </submittedName>
</protein>